<dbReference type="Proteomes" id="UP001197093">
    <property type="component" value="Unassembled WGS sequence"/>
</dbReference>
<evidence type="ECO:0000313" key="2">
    <source>
        <dbReference type="EMBL" id="KAG7292735.1"/>
    </source>
</evidence>
<comment type="caution">
    <text evidence="2">The sequence shown here is derived from an EMBL/GenBank/DDBJ whole genome shotgun (WGS) entry which is preliminary data.</text>
</comment>
<feature type="region of interest" description="Disordered" evidence="1">
    <location>
        <begin position="148"/>
        <end position="172"/>
    </location>
</feature>
<keyword evidence="3" id="KW-1185">Reference proteome</keyword>
<dbReference type="EMBL" id="JAHCVI010000001">
    <property type="protein sequence ID" value="KAG7292735.1"/>
    <property type="molecule type" value="Genomic_DNA"/>
</dbReference>
<accession>A0AAD4F4E9</accession>
<gene>
    <name evidence="2" type="ORF">NEMBOFW57_002775</name>
</gene>
<evidence type="ECO:0000313" key="3">
    <source>
        <dbReference type="Proteomes" id="UP001197093"/>
    </source>
</evidence>
<proteinExistence type="predicted"/>
<reference evidence="2" key="1">
    <citation type="submission" date="2023-02" db="EMBL/GenBank/DDBJ databases">
        <authorList>
            <person name="Palmer J.M."/>
        </authorList>
    </citation>
    <scope>NUCLEOTIDE SEQUENCE</scope>
    <source>
        <strain evidence="2">FW57</strain>
    </source>
</reference>
<protein>
    <submittedName>
        <fullName evidence="2">Uncharacterized protein</fullName>
    </submittedName>
</protein>
<dbReference type="AlphaFoldDB" id="A0AAD4F4E9"/>
<sequence length="178" mass="19819">MRTLRKACRDAFSVFSGAGQDMGILISRLREMNASHTADTLTRPLLVQKLGGVARLCQSRLDGHVKNGSLEDDLTYRVKLFEAVRRTDNALDVSDEVNVQVNEFIKRCFRGETNKLHHPPAKDPEKNTRNANDALEVFLGGIISRLEENSERSNPPKAETAIDIASEDSDIPGIEFLN</sequence>
<name>A0AAD4F4E9_9PEZI</name>
<organism evidence="2 3">
    <name type="scientific">Staphylotrichum longicolle</name>
    <dbReference type="NCBI Taxonomy" id="669026"/>
    <lineage>
        <taxon>Eukaryota</taxon>
        <taxon>Fungi</taxon>
        <taxon>Dikarya</taxon>
        <taxon>Ascomycota</taxon>
        <taxon>Pezizomycotina</taxon>
        <taxon>Sordariomycetes</taxon>
        <taxon>Sordariomycetidae</taxon>
        <taxon>Sordariales</taxon>
        <taxon>Chaetomiaceae</taxon>
        <taxon>Staphylotrichum</taxon>
    </lineage>
</organism>
<evidence type="ECO:0000256" key="1">
    <source>
        <dbReference type="SAM" id="MobiDB-lite"/>
    </source>
</evidence>